<dbReference type="GO" id="GO:0000175">
    <property type="term" value="F:3'-5'-RNA exonuclease activity"/>
    <property type="evidence" value="ECO:0007669"/>
    <property type="project" value="TreeGrafter"/>
</dbReference>
<comment type="caution">
    <text evidence="2">The sequence shown here is derived from an EMBL/GenBank/DDBJ whole genome shotgun (WGS) entry which is preliminary data.</text>
</comment>
<dbReference type="Pfam" id="PF03372">
    <property type="entry name" value="Exo_endo_phos"/>
    <property type="match status" value="1"/>
</dbReference>
<feature type="domain" description="Endonuclease/exonuclease/phosphatase" evidence="1">
    <location>
        <begin position="7"/>
        <end position="250"/>
    </location>
</feature>
<dbReference type="EMBL" id="JBAFSM010000009">
    <property type="protein sequence ID" value="MEG3436654.1"/>
    <property type="molecule type" value="Genomic_DNA"/>
</dbReference>
<keyword evidence="3" id="KW-1185">Reference proteome</keyword>
<protein>
    <submittedName>
        <fullName evidence="2">Endonuclease/exonuclease/phosphatase family protein</fullName>
    </submittedName>
</protein>
<dbReference type="GO" id="GO:0004519">
    <property type="term" value="F:endonuclease activity"/>
    <property type="evidence" value="ECO:0007669"/>
    <property type="project" value="UniProtKB-KW"/>
</dbReference>
<evidence type="ECO:0000313" key="2">
    <source>
        <dbReference type="EMBL" id="MEG3436654.1"/>
    </source>
</evidence>
<reference evidence="2 3" key="1">
    <citation type="submission" date="2024-01" db="EMBL/GenBank/DDBJ databases">
        <title>Genomic insights into the taxonomy and metabolism of the cyanobacterium Pannus brasiliensis CCIBt3594.</title>
        <authorList>
            <person name="Machado M."/>
            <person name="Botero N.B."/>
            <person name="Andreote A.P.D."/>
            <person name="Feitosa A.M.T."/>
            <person name="Popin R."/>
            <person name="Sivonen K."/>
            <person name="Fiore M.F."/>
        </authorList>
    </citation>
    <scope>NUCLEOTIDE SEQUENCE [LARGE SCALE GENOMIC DNA]</scope>
    <source>
        <strain evidence="2 3">CCIBt3594</strain>
    </source>
</reference>
<accession>A0AAW9QNG4</accession>
<proteinExistence type="predicted"/>
<dbReference type="InterPro" id="IPR050410">
    <property type="entry name" value="CCR4/nocturin_mRNA_transcr"/>
</dbReference>
<sequence length="259" mass="30295">MKLTVFSFNIRYDKPDPGDRNWRVRRDAVVALFSRYSPDIIGTQEARANQLLDLHRRLPEYQSIGSDRRGTGLDEHCAILYKPDRLQCLETFEFWLSETPEIVGSITESWGNPYPRMVTGARFRTVEGQNLLFFNTHLEHYSDLAKDLGAKCIYNYFCQLDLTDSYLFLTGDFNCDRDRFPRRVFLEPFPNGYRLEDALSGLSSEEQMSFNNYNDRPYLAIDTIYHDSRVKLDQAKVDTSRWLNLLPSDHYPAIARFTL</sequence>
<keyword evidence="2" id="KW-0540">Nuclease</keyword>
<dbReference type="RefSeq" id="WP_332864118.1">
    <property type="nucleotide sequence ID" value="NZ_JBAFSM010000009.1"/>
</dbReference>
<dbReference type="InterPro" id="IPR036691">
    <property type="entry name" value="Endo/exonu/phosph_ase_sf"/>
</dbReference>
<dbReference type="InterPro" id="IPR005135">
    <property type="entry name" value="Endo/exonuclease/phosphatase"/>
</dbReference>
<dbReference type="Gene3D" id="3.60.10.10">
    <property type="entry name" value="Endonuclease/exonuclease/phosphatase"/>
    <property type="match status" value="1"/>
</dbReference>
<dbReference type="SUPFAM" id="SSF56219">
    <property type="entry name" value="DNase I-like"/>
    <property type="match status" value="1"/>
</dbReference>
<evidence type="ECO:0000259" key="1">
    <source>
        <dbReference type="Pfam" id="PF03372"/>
    </source>
</evidence>
<keyword evidence="2" id="KW-0378">Hydrolase</keyword>
<dbReference type="PANTHER" id="PTHR12121:SF36">
    <property type="entry name" value="ENDONUCLEASE_EXONUCLEASE_PHOSPHATASE DOMAIN-CONTAINING PROTEIN"/>
    <property type="match status" value="1"/>
</dbReference>
<dbReference type="CDD" id="cd09083">
    <property type="entry name" value="EEP-1"/>
    <property type="match status" value="1"/>
</dbReference>
<dbReference type="AlphaFoldDB" id="A0AAW9QNG4"/>
<dbReference type="Proteomes" id="UP001328733">
    <property type="component" value="Unassembled WGS sequence"/>
</dbReference>
<evidence type="ECO:0000313" key="3">
    <source>
        <dbReference type="Proteomes" id="UP001328733"/>
    </source>
</evidence>
<dbReference type="PANTHER" id="PTHR12121">
    <property type="entry name" value="CARBON CATABOLITE REPRESSOR PROTEIN 4"/>
    <property type="match status" value="1"/>
</dbReference>
<name>A0AAW9QNG4_9CHRO</name>
<keyword evidence="2" id="KW-0255">Endonuclease</keyword>
<organism evidence="2 3">
    <name type="scientific">Pannus brasiliensis CCIBt3594</name>
    <dbReference type="NCBI Taxonomy" id="1427578"/>
    <lineage>
        <taxon>Bacteria</taxon>
        <taxon>Bacillati</taxon>
        <taxon>Cyanobacteriota</taxon>
        <taxon>Cyanophyceae</taxon>
        <taxon>Oscillatoriophycideae</taxon>
        <taxon>Chroococcales</taxon>
        <taxon>Microcystaceae</taxon>
        <taxon>Pannus</taxon>
    </lineage>
</organism>
<gene>
    <name evidence="2" type="ORF">V0288_05935</name>
</gene>